<reference evidence="7" key="2">
    <citation type="submission" date="2025-09" db="UniProtKB">
        <authorList>
            <consortium name="Ensembl"/>
        </authorList>
    </citation>
    <scope>IDENTIFICATION</scope>
</reference>
<evidence type="ECO:0008006" key="9">
    <source>
        <dbReference type="Google" id="ProtNLM"/>
    </source>
</evidence>
<evidence type="ECO:0000256" key="4">
    <source>
        <dbReference type="SAM" id="MobiDB-lite"/>
    </source>
</evidence>
<feature type="compositionally biased region" description="Acidic residues" evidence="4">
    <location>
        <begin position="438"/>
        <end position="461"/>
    </location>
</feature>
<evidence type="ECO:0000259" key="5">
    <source>
        <dbReference type="Pfam" id="PF12001"/>
    </source>
</evidence>
<dbReference type="InterPro" id="IPR050657">
    <property type="entry name" value="Ankyrin_repeat_domain"/>
</dbReference>
<accession>A0A8D2LJI6</accession>
<feature type="repeat" description="ANK" evidence="2">
    <location>
        <begin position="84"/>
        <end position="116"/>
    </location>
</feature>
<feature type="compositionally biased region" description="Basic and acidic residues" evidence="4">
    <location>
        <begin position="558"/>
        <end position="576"/>
    </location>
</feature>
<evidence type="ECO:0000256" key="1">
    <source>
        <dbReference type="ARBA" id="ARBA00023054"/>
    </source>
</evidence>
<organism evidence="7 8">
    <name type="scientific">Varanus komodoensis</name>
    <name type="common">Komodo dragon</name>
    <dbReference type="NCBI Taxonomy" id="61221"/>
    <lineage>
        <taxon>Eukaryota</taxon>
        <taxon>Metazoa</taxon>
        <taxon>Chordata</taxon>
        <taxon>Craniata</taxon>
        <taxon>Vertebrata</taxon>
        <taxon>Euteleostomi</taxon>
        <taxon>Lepidosauria</taxon>
        <taxon>Squamata</taxon>
        <taxon>Bifurcata</taxon>
        <taxon>Unidentata</taxon>
        <taxon>Episquamata</taxon>
        <taxon>Toxicofera</taxon>
        <taxon>Anguimorpha</taxon>
        <taxon>Paleoanguimorpha</taxon>
        <taxon>Varanoidea</taxon>
        <taxon>Varanidae</taxon>
        <taxon>Varanus</taxon>
    </lineage>
</organism>
<dbReference type="RefSeq" id="XP_044278980.1">
    <property type="nucleotide sequence ID" value="XM_044423045.1"/>
</dbReference>
<feature type="region of interest" description="Disordered" evidence="4">
    <location>
        <begin position="1"/>
        <end position="25"/>
    </location>
</feature>
<dbReference type="PANTHER" id="PTHR24147">
    <property type="entry name" value="ANKYRIN REPEAT DOMAIN 36-RELATED"/>
    <property type="match status" value="1"/>
</dbReference>
<dbReference type="SUPFAM" id="SSF48403">
    <property type="entry name" value="Ankyrin repeat"/>
    <property type="match status" value="1"/>
</dbReference>
<dbReference type="InterPro" id="IPR039497">
    <property type="entry name" value="CC144C-like_CC_dom"/>
</dbReference>
<feature type="repeat" description="ANK" evidence="2">
    <location>
        <begin position="150"/>
        <end position="182"/>
    </location>
</feature>
<feature type="coiled-coil region" evidence="3">
    <location>
        <begin position="1732"/>
        <end position="1759"/>
    </location>
</feature>
<gene>
    <name evidence="7" type="primary">ANKRD26</name>
</gene>
<dbReference type="OMA" id="QCQMKEV"/>
<sequence length="1943" mass="223073">MKKMKKILRLGRKRKEQQPPPPSPARCVISAPASCASPFGCAGSGSYKVRSKELGKLHRAAAEGDIGELRQLLQKHDLNEQDRADRTPLHFACASGYTDIVTFLVDNKCELNICDKDKRTPLMKAVQCQQEFCVAYLLEHGADPSPMDINNNTALHFAASNSSISIAKHLLEHNVDLEAKNKDGSTPLILAVTENNREMVEFLLEKGASVHATDKSGRTALLIAASNKRRDLTNVLLLHGSDVFHRDESGWSADDYAMISDDPILIQYIADYSKWKNTEDDSPDDQKVLSVLSSPEKAGDTGITLGAPATNKEVIDDHSSGDSVRDSRRTDNDSWLSSEEEELDFSPKKPQKPSLAQLMNVSQQLKKNIDEKSSIIRKEHIGISQHNKSDIEAEDLNGPLPQPLFQVKSFPHPIHSSPGSFSKPSQMTSYLDFKQEESSEDQEEEKDDEEEEEEEDGEEENQNFSVAVDKHLTCKGNSQNPNPSQDGIVRKASSTLGMNEQEEQKDTESPWDSECTSESPRKPTIGSLPISPAKMHSITEEPCNGKSDNLQPKTNKANWEHDATSRDAREKQKSDLMEELGLDAADDIEDASDWDSTSISLKSVPCTKSFNNLMLENPPYPLQLAKDVQHNEQKGEFGTDENKVEEGKRKWELEAEGRKETADIEKKLAVDIEQKTEQKPTVNENQHIKLEGEIEEESQIINRISSPDRKGLIPIPCPGKNLTASVKDVRKGGKQRRISKQRINQQIMENLHQLEDDSSLSEVSPEEAGCPANENKIYNATDIDNDFDDFTQSSDTATEDIELPTLMYKEAVILIEQLSLDSKDSVSLQKIQNIFHGYERLIEHEKGRYTQQLRRVKKLEKEKKEQQRTLEEMREMKSMLEHQKVEWESDISSLKFSLKEEEEKRVSAEMLYEKSQEQLRKKEEQYCKQLEEKQQLELTLRSLEMELRTLKKHLKQVEEERNETQRQLSQEQNARALQEGILSSHLWKQKELEEESKRTAAKHSEITDSHDQEKELFHKNQILQDELSVLRLELDHIRIRHQEEESKYLEENETLKERTEELKKELKLNEEALTQTVFQYNGQINVSKTEVAILTSKLEHIKENKERLEVELDSFRSRLNSTVQELERCQLSKNDLERMLQRERDEWLRSKEKLDHDLCALRETNNSMSQQLSKAESKANSLENELHHVTHSLREKSLLLESIQRDLSQAQGQVKELENVRQVEKDQINKYAVKQESMQERLAQLQSENLLLRQQFEDFQNKGIIKEKVVTDVQDRFSDIFSKLRADTEKQVQMIEERNKELITKCNDLREQIFKYETEKMDREGTIRQLQQELADSLKKQSMSEASLEVSTRYRIDLEEDKQQLQNEIDKIKAKLNESEEQYLQSERLVHDLRNSLDAKEHESSLAAQKLQDLLVASSGANNTIKQLEEHIQRLEIENARLEATTNQQTGKIEILQKDLKDSVTVHSRLEELITGLQTTKINLEEQLNHQVQKQTMLSVTAQDTHNMWEEELKSRSKLGIRLSELEREKTELMSQLEIEKKKVKKLVESKRSMEIRLEQEMIRSSELQKECNGIKKLLKTTKKKVKEYESGESSSQTSFHGEIKNKYSEIEIEVGKLRTKVNELSHHLEVESSRCTQLESINRDLHEQLSSMKILHRNHEKLERSKVQLEEEVANLKRHVQSNVMDLNQVEQYKRDIEERARQEIRQKLEEVNLFLQTQAASQETLEQIRATSTASLRNQLENRIRDLESELAKLKSSQQDNILQKESTYTELERYKGLYSEELKMRKSLGSKLDRANEKLAEANAKLFHERHKSKSLLANSFINGSLSSGPVLETVQLGNIGNNLALNRPLSLGGGFMSPPGNPLASKNRVEAYLAKMQMELEKNITKELDQAKAELDTGSVRVSPIGAVDGTSKNLNMEQDQVSKATQQYLDVLKKNYMI</sequence>
<dbReference type="Ensembl" id="ENSVKKT00000023582.1">
    <property type="protein sequence ID" value="ENSVKKP00000023012.1"/>
    <property type="gene ID" value="ENSVKKG00000015283.1"/>
</dbReference>
<feature type="domain" description="CCDC144C-like coiled-coil" evidence="6">
    <location>
        <begin position="896"/>
        <end position="1375"/>
    </location>
</feature>
<reference evidence="7" key="1">
    <citation type="submission" date="2025-08" db="UniProtKB">
        <authorList>
            <consortium name="Ensembl"/>
        </authorList>
    </citation>
    <scope>IDENTIFICATION</scope>
</reference>
<feature type="compositionally biased region" description="Polar residues" evidence="4">
    <location>
        <begin position="475"/>
        <end position="485"/>
    </location>
</feature>
<feature type="region of interest" description="Disordered" evidence="4">
    <location>
        <begin position="992"/>
        <end position="1012"/>
    </location>
</feature>
<feature type="coiled-coil region" evidence="3">
    <location>
        <begin position="1348"/>
        <end position="1487"/>
    </location>
</feature>
<evidence type="ECO:0000259" key="6">
    <source>
        <dbReference type="Pfam" id="PF14915"/>
    </source>
</evidence>
<feature type="compositionally biased region" description="Basic residues" evidence="4">
    <location>
        <begin position="1"/>
        <end position="15"/>
    </location>
</feature>
<protein>
    <recommendedName>
        <fullName evidence="9">Ankyrin repeat domain-containing protein 26</fullName>
    </recommendedName>
</protein>
<proteinExistence type="predicted"/>
<feature type="repeat" description="ANK" evidence="2">
    <location>
        <begin position="183"/>
        <end position="215"/>
    </location>
</feature>
<evidence type="ECO:0000313" key="7">
    <source>
        <dbReference type="Ensembl" id="ENSVKKP00000023012.1"/>
    </source>
</evidence>
<feature type="region of interest" description="Disordered" evidence="4">
    <location>
        <begin position="294"/>
        <end position="355"/>
    </location>
</feature>
<dbReference type="SMART" id="SM00248">
    <property type="entry name" value="ANK"/>
    <property type="match status" value="6"/>
</dbReference>
<dbReference type="InterPro" id="IPR021885">
    <property type="entry name" value="DUF3496"/>
</dbReference>
<dbReference type="SUPFAM" id="SSF57997">
    <property type="entry name" value="Tropomyosin"/>
    <property type="match status" value="1"/>
</dbReference>
<feature type="compositionally biased region" description="Polar residues" evidence="4">
    <location>
        <begin position="417"/>
        <end position="429"/>
    </location>
</feature>
<keyword evidence="2" id="KW-0040">ANK repeat</keyword>
<dbReference type="Pfam" id="PF14915">
    <property type="entry name" value="CCDC144C"/>
    <property type="match status" value="1"/>
</dbReference>
<feature type="compositionally biased region" description="Polar residues" evidence="4">
    <location>
        <begin position="546"/>
        <end position="557"/>
    </location>
</feature>
<feature type="repeat" description="ANK" evidence="2">
    <location>
        <begin position="216"/>
        <end position="248"/>
    </location>
</feature>
<dbReference type="PROSITE" id="PS50088">
    <property type="entry name" value="ANK_REPEAT"/>
    <property type="match status" value="5"/>
</dbReference>
<feature type="repeat" description="ANK" evidence="2">
    <location>
        <begin position="117"/>
        <end position="149"/>
    </location>
</feature>
<evidence type="ECO:0000313" key="8">
    <source>
        <dbReference type="Proteomes" id="UP000694545"/>
    </source>
</evidence>
<feature type="coiled-coil region" evidence="3">
    <location>
        <begin position="1653"/>
        <end position="1708"/>
    </location>
</feature>
<evidence type="ECO:0000256" key="3">
    <source>
        <dbReference type="SAM" id="Coils"/>
    </source>
</evidence>
<keyword evidence="1 3" id="KW-0175">Coiled coil</keyword>
<dbReference type="GeneID" id="123019885"/>
<feature type="coiled-coil region" evidence="3">
    <location>
        <begin position="1038"/>
        <end position="1319"/>
    </location>
</feature>
<dbReference type="InterPro" id="IPR002110">
    <property type="entry name" value="Ankyrin_rpt"/>
</dbReference>
<feature type="compositionally biased region" description="Basic and acidic residues" evidence="4">
    <location>
        <begin position="313"/>
        <end position="332"/>
    </location>
</feature>
<keyword evidence="8" id="KW-1185">Reference proteome</keyword>
<dbReference type="Gene3D" id="1.25.40.20">
    <property type="entry name" value="Ankyrin repeat-containing domain"/>
    <property type="match status" value="2"/>
</dbReference>
<evidence type="ECO:0000256" key="2">
    <source>
        <dbReference type="PROSITE-ProRule" id="PRU00023"/>
    </source>
</evidence>
<dbReference type="PANTHER" id="PTHR24147:SF53">
    <property type="entry name" value="ANKYRIN REPEAT DOMAIN 26"/>
    <property type="match status" value="1"/>
</dbReference>
<dbReference type="CTD" id="22852"/>
<feature type="coiled-coil region" evidence="3">
    <location>
        <begin position="842"/>
        <end position="974"/>
    </location>
</feature>
<feature type="coiled-coil region" evidence="3">
    <location>
        <begin position="1788"/>
        <end position="1815"/>
    </location>
</feature>
<dbReference type="Proteomes" id="UP000694545">
    <property type="component" value="Unplaced"/>
</dbReference>
<dbReference type="Pfam" id="PF12796">
    <property type="entry name" value="Ank_2"/>
    <property type="match status" value="2"/>
</dbReference>
<dbReference type="PROSITE" id="PS50297">
    <property type="entry name" value="ANK_REP_REGION"/>
    <property type="match status" value="4"/>
</dbReference>
<feature type="domain" description="DUF3496" evidence="5">
    <location>
        <begin position="1739"/>
        <end position="1852"/>
    </location>
</feature>
<feature type="region of interest" description="Disordered" evidence="4">
    <location>
        <begin position="393"/>
        <end position="580"/>
    </location>
</feature>
<dbReference type="InterPro" id="IPR036770">
    <property type="entry name" value="Ankyrin_rpt-contain_sf"/>
</dbReference>
<name>A0A8D2LJI6_VARKO</name>
<feature type="coiled-coil region" evidence="3">
    <location>
        <begin position="1516"/>
        <end position="1571"/>
    </location>
</feature>
<dbReference type="Pfam" id="PF12001">
    <property type="entry name" value="DUF3496"/>
    <property type="match status" value="1"/>
</dbReference>